<dbReference type="RefSeq" id="WP_087553426.1">
    <property type="nucleotide sequence ID" value="NZ_CP033133.1"/>
</dbReference>
<dbReference type="InterPro" id="IPR046715">
    <property type="entry name" value="DUF6607"/>
</dbReference>
<proteinExistence type="predicted"/>
<feature type="chain" id="PRO_5018322461" evidence="1">
    <location>
        <begin position="23"/>
        <end position="332"/>
    </location>
</feature>
<sequence>MNLRFIPALLTLIVLGGTSVHAQEKTVITTQPTTQQQDFIQNLSQAQAHQAILKMVGEYQVTFRFEEIYSVKSGYDILPPDISKGFETVFVIEDTPNKVSLQHLLLAGEHVVKHWRQDWEYEPTSMWSYVGNYQWKKVQLTKEQSKGKWLQTVWQVDDSPRYAALGNWTSDHGIEAWTSVETNRPLPRRELTTRDDYDIISGINRQAITADGWVHEQNNIKFDTKTQKPLARELGLNQYERVTKTDFKPAYDYWEKNKSYWAEVRAAWDKAFQQNEVLGLEFTRQKDDDKKAHYVQFMNQAKEFADKKATKQQMDEKIKKLLNQELTVGQLK</sequence>
<evidence type="ECO:0000256" key="1">
    <source>
        <dbReference type="SAM" id="SignalP"/>
    </source>
</evidence>
<name>A0A3G2T3X3_9GAMM</name>
<dbReference type="AlphaFoldDB" id="A0A3G2T3X3"/>
<keyword evidence="1" id="KW-0732">Signal</keyword>
<dbReference type="EMBL" id="CP033133">
    <property type="protein sequence ID" value="AYO54436.1"/>
    <property type="molecule type" value="Genomic_DNA"/>
</dbReference>
<evidence type="ECO:0000313" key="3">
    <source>
        <dbReference type="Proteomes" id="UP000279962"/>
    </source>
</evidence>
<dbReference type="Proteomes" id="UP000279962">
    <property type="component" value="Chromosome"/>
</dbReference>
<evidence type="ECO:0000313" key="2">
    <source>
        <dbReference type="EMBL" id="AYO54436.1"/>
    </source>
</evidence>
<organism evidence="2 3">
    <name type="scientific">Acinetobacter wuhouensis</name>
    <dbReference type="NCBI Taxonomy" id="1879050"/>
    <lineage>
        <taxon>Bacteria</taxon>
        <taxon>Pseudomonadati</taxon>
        <taxon>Pseudomonadota</taxon>
        <taxon>Gammaproteobacteria</taxon>
        <taxon>Moraxellales</taxon>
        <taxon>Moraxellaceae</taxon>
        <taxon>Acinetobacter</taxon>
    </lineage>
</organism>
<dbReference type="Pfam" id="PF20311">
    <property type="entry name" value="DUF6607"/>
    <property type="match status" value="1"/>
</dbReference>
<accession>A0A3G2T3X3</accession>
<feature type="signal peptide" evidence="1">
    <location>
        <begin position="1"/>
        <end position="22"/>
    </location>
</feature>
<reference evidence="2 3" key="1">
    <citation type="submission" date="2018-10" db="EMBL/GenBank/DDBJ databases">
        <title>The complete genome of Acinetobacter wuhouensis strain WCHAW010062.</title>
        <authorList>
            <person name="Hu Y."/>
            <person name="Long H."/>
            <person name="Feng Y."/>
            <person name="Zong Z."/>
        </authorList>
    </citation>
    <scope>NUCLEOTIDE SEQUENCE [LARGE SCALE GENOMIC DNA]</scope>
    <source>
        <strain evidence="2 3">WCHAW010062</strain>
    </source>
</reference>
<protein>
    <submittedName>
        <fullName evidence="2">Uncharacterized protein</fullName>
    </submittedName>
</protein>
<gene>
    <name evidence="2" type="ORF">CDG68_12655</name>
</gene>